<feature type="transmembrane region" description="Helical" evidence="6">
    <location>
        <begin position="105"/>
        <end position="125"/>
    </location>
</feature>
<dbReference type="AlphaFoldDB" id="F2USE8"/>
<reference evidence="8" key="1">
    <citation type="submission" date="2009-08" db="EMBL/GenBank/DDBJ databases">
        <title>Annotation of Salpingoeca rosetta.</title>
        <authorList>
            <consortium name="The Broad Institute Genome Sequencing Platform"/>
            <person name="Russ C."/>
            <person name="Cuomo C."/>
            <person name="Burger G."/>
            <person name="Gray M.W."/>
            <person name="Holland P.W.H."/>
            <person name="King N."/>
            <person name="Lang F.B.F."/>
            <person name="Roger A.J."/>
            <person name="Ruiz-Trillo I."/>
            <person name="Young S.K."/>
            <person name="Zeng Q."/>
            <person name="Gargeya S."/>
            <person name="Alvarado L."/>
            <person name="Berlin A."/>
            <person name="Chapman S.B."/>
            <person name="Chen Z."/>
            <person name="Freedman E."/>
            <person name="Gellesch M."/>
            <person name="Goldberg J."/>
            <person name="Griggs A."/>
            <person name="Gujja S."/>
            <person name="Heilman E."/>
            <person name="Heiman D."/>
            <person name="Howarth C."/>
            <person name="Mehta T."/>
            <person name="Neiman D."/>
            <person name="Pearson M."/>
            <person name="Roberts A."/>
            <person name="Saif S."/>
            <person name="Shea T."/>
            <person name="Shenoy N."/>
            <person name="Sisk P."/>
            <person name="Stolte C."/>
            <person name="Sykes S."/>
            <person name="White J."/>
            <person name="Yandava C."/>
            <person name="Haas B."/>
            <person name="Nusbaum C."/>
            <person name="Birren B."/>
        </authorList>
    </citation>
    <scope>NUCLEOTIDE SEQUENCE [LARGE SCALE GENOMIC DNA]</scope>
    <source>
        <strain evidence="8">ATCC 50818</strain>
    </source>
</reference>
<feature type="transmembrane region" description="Helical" evidence="6">
    <location>
        <begin position="176"/>
        <end position="193"/>
    </location>
</feature>
<organism evidence="9">
    <name type="scientific">Salpingoeca rosetta (strain ATCC 50818 / BSB-021)</name>
    <dbReference type="NCBI Taxonomy" id="946362"/>
    <lineage>
        <taxon>Eukaryota</taxon>
        <taxon>Choanoflagellata</taxon>
        <taxon>Craspedida</taxon>
        <taxon>Salpingoecidae</taxon>
        <taxon>Salpingoeca</taxon>
    </lineage>
</organism>
<dbReference type="OMA" id="LFWEVPK"/>
<feature type="transmembrane region" description="Helical" evidence="6">
    <location>
        <begin position="137"/>
        <end position="156"/>
    </location>
</feature>
<dbReference type="EMBL" id="GL832994">
    <property type="protein sequence ID" value="EGD81057.1"/>
    <property type="molecule type" value="Genomic_DNA"/>
</dbReference>
<comment type="subcellular location">
    <subcellularLocation>
        <location evidence="1">Membrane</location>
        <topology evidence="1">Multi-pass membrane protein</topology>
    </subcellularLocation>
</comment>
<dbReference type="KEGG" id="sre:PTSG_11000"/>
<keyword evidence="9" id="KW-1185">Reference proteome</keyword>
<dbReference type="FunCoup" id="F2USE8">
    <property type="interactions" value="1436"/>
</dbReference>
<evidence type="ECO:0000313" key="8">
    <source>
        <dbReference type="EMBL" id="EGD81057.1"/>
    </source>
</evidence>
<feature type="domain" description="Sugar phosphate transporter" evidence="7">
    <location>
        <begin position="108"/>
        <end position="409"/>
    </location>
</feature>
<sequence>MAGGHGRKGRNHTGGEDGGFEPLLLAETDIDQHVREMTNGAPHRRHHYGVDDVDGADGHDGGSGSVANIGDDFNTHDDDPLLDRQHTHVEPLTASGERVLLIRRMIVVVGLVLLWYVFSIGLTFYNKWLFKSYGLDTPLFVTFCHAMLTSCMAWSYRLYRRHVRGLQLPRVSFSDWFYSLSPAGVTSALDIGFSNMSLNLINVTLYTMVKSTVVVWLLLAAFVFKLEKPSRPLVVVIAMISGGLILFRLKEGITFHSVGFFLVLAASMMGGLRWVLTQLVLHKEKERLGLKHPVDTMAFVMPCIAVTLFPFALYFEGHELLATHLLFGAHAATSATLWWLLFGALLAFFLTLSEFLLVSNTSGLTLSVAGIIKEICTIVVAVMFTPDNKLTTLNVFGLAVSIAGIAYYNITKYRQEQHRIHASEHDTNTHTSAH</sequence>
<evidence type="ECO:0000256" key="6">
    <source>
        <dbReference type="SAM" id="Phobius"/>
    </source>
</evidence>
<dbReference type="InterPro" id="IPR004853">
    <property type="entry name" value="Sugar_P_trans_dom"/>
</dbReference>
<dbReference type="InterPro" id="IPR050186">
    <property type="entry name" value="TPT_transporter"/>
</dbReference>
<evidence type="ECO:0000259" key="7">
    <source>
        <dbReference type="Pfam" id="PF03151"/>
    </source>
</evidence>
<evidence type="ECO:0000256" key="1">
    <source>
        <dbReference type="ARBA" id="ARBA00004141"/>
    </source>
</evidence>
<keyword evidence="3 6" id="KW-1133">Transmembrane helix</keyword>
<dbReference type="RefSeq" id="XP_004987926.1">
    <property type="nucleotide sequence ID" value="XM_004987869.1"/>
</dbReference>
<evidence type="ECO:0000256" key="2">
    <source>
        <dbReference type="ARBA" id="ARBA00022692"/>
    </source>
</evidence>
<feature type="transmembrane region" description="Helical" evidence="6">
    <location>
        <begin position="335"/>
        <end position="357"/>
    </location>
</feature>
<dbReference type="OrthoDB" id="18894at2759"/>
<feature type="compositionally biased region" description="Basic residues" evidence="5">
    <location>
        <begin position="1"/>
        <end position="11"/>
    </location>
</feature>
<feature type="region of interest" description="Disordered" evidence="5">
    <location>
        <begin position="1"/>
        <end position="21"/>
    </location>
</feature>
<dbReference type="STRING" id="946362.F2USE8"/>
<dbReference type="GO" id="GO:0016020">
    <property type="term" value="C:membrane"/>
    <property type="evidence" value="ECO:0007669"/>
    <property type="project" value="UniProtKB-SubCell"/>
</dbReference>
<feature type="transmembrane region" description="Helical" evidence="6">
    <location>
        <begin position="390"/>
        <end position="410"/>
    </location>
</feature>
<evidence type="ECO:0000256" key="5">
    <source>
        <dbReference type="SAM" id="MobiDB-lite"/>
    </source>
</evidence>
<dbReference type="PANTHER" id="PTHR11132">
    <property type="entry name" value="SOLUTE CARRIER FAMILY 35"/>
    <property type="match status" value="1"/>
</dbReference>
<feature type="transmembrane region" description="Helical" evidence="6">
    <location>
        <begin position="205"/>
        <end position="224"/>
    </location>
</feature>
<dbReference type="Proteomes" id="UP000007799">
    <property type="component" value="Unassembled WGS sequence"/>
</dbReference>
<feature type="transmembrane region" description="Helical" evidence="6">
    <location>
        <begin position="297"/>
        <end position="315"/>
    </location>
</feature>
<proteinExistence type="predicted"/>
<evidence type="ECO:0000256" key="4">
    <source>
        <dbReference type="ARBA" id="ARBA00023136"/>
    </source>
</evidence>
<feature type="transmembrane region" description="Helical" evidence="6">
    <location>
        <begin position="364"/>
        <end position="384"/>
    </location>
</feature>
<accession>F2USE8</accession>
<feature type="transmembrane region" description="Helical" evidence="6">
    <location>
        <begin position="231"/>
        <end position="249"/>
    </location>
</feature>
<keyword evidence="4 6" id="KW-0472">Membrane</keyword>
<feature type="transmembrane region" description="Helical" evidence="6">
    <location>
        <begin position="255"/>
        <end position="276"/>
    </location>
</feature>
<name>F2USE8_SALR5</name>
<gene>
    <name evidence="8" type="ORF">PTSG_11000</name>
</gene>
<dbReference type="eggNOG" id="KOG1443">
    <property type="taxonomic scope" value="Eukaryota"/>
</dbReference>
<keyword evidence="2 6" id="KW-0812">Transmembrane</keyword>
<evidence type="ECO:0000256" key="3">
    <source>
        <dbReference type="ARBA" id="ARBA00022989"/>
    </source>
</evidence>
<dbReference type="Pfam" id="PF03151">
    <property type="entry name" value="TPT"/>
    <property type="match status" value="1"/>
</dbReference>
<protein>
    <recommendedName>
        <fullName evidence="7">Sugar phosphate transporter domain-containing protein</fullName>
    </recommendedName>
</protein>
<dbReference type="InParanoid" id="F2USE8"/>
<evidence type="ECO:0000313" key="9">
    <source>
        <dbReference type="Proteomes" id="UP000007799"/>
    </source>
</evidence>
<dbReference type="GeneID" id="16068453"/>